<dbReference type="PANTHER" id="PTHR10340:SF24">
    <property type="entry name" value="ACID SPHINGOMYELINASE-LIKE PHOSPHODIESTERASE 3A"/>
    <property type="match status" value="1"/>
</dbReference>
<dbReference type="InterPro" id="IPR004843">
    <property type="entry name" value="Calcineurin-like_PHP"/>
</dbReference>
<comment type="similarity">
    <text evidence="2 10">Belongs to the acid sphingomyelinase family.</text>
</comment>
<keyword evidence="3 10" id="KW-0964">Secreted</keyword>
<dbReference type="InterPro" id="IPR017064">
    <property type="entry name" value="ASM-like_Pdiesterase_prd"/>
</dbReference>
<evidence type="ECO:0000256" key="6">
    <source>
        <dbReference type="ARBA" id="ARBA00022801"/>
    </source>
</evidence>
<dbReference type="GO" id="GO:0004767">
    <property type="term" value="F:sphingomyelin phosphodiesterase activity"/>
    <property type="evidence" value="ECO:0007669"/>
    <property type="project" value="InterPro"/>
</dbReference>
<evidence type="ECO:0000259" key="13">
    <source>
        <dbReference type="Pfam" id="PF19272"/>
    </source>
</evidence>
<name>A0AAV7RLS0_PLEWA</name>
<feature type="binding site" evidence="11">
    <location>
        <position position="291"/>
    </location>
    <ligand>
        <name>Zn(2+)</name>
        <dbReference type="ChEBI" id="CHEBI:29105"/>
        <label>2</label>
    </ligand>
</feature>
<dbReference type="Pfam" id="PF00149">
    <property type="entry name" value="Metallophos"/>
    <property type="match status" value="1"/>
</dbReference>
<feature type="binding site" evidence="11">
    <location>
        <position position="250"/>
    </location>
    <ligand>
        <name>Zn(2+)</name>
        <dbReference type="ChEBI" id="CHEBI:29105"/>
        <label>2</label>
    </ligand>
</feature>
<evidence type="ECO:0000256" key="5">
    <source>
        <dbReference type="ARBA" id="ARBA00022729"/>
    </source>
</evidence>
<feature type="binding site" evidence="11">
    <location>
        <position position="42"/>
    </location>
    <ligand>
        <name>Zn(2+)</name>
        <dbReference type="ChEBI" id="CHEBI:29105"/>
        <label>1</label>
    </ligand>
</feature>
<feature type="binding site" evidence="11">
    <location>
        <position position="105"/>
    </location>
    <ligand>
        <name>Zn(2+)</name>
        <dbReference type="ChEBI" id="CHEBI:29105"/>
        <label>2</label>
    </ligand>
</feature>
<dbReference type="GO" id="GO:0006685">
    <property type="term" value="P:sphingomyelin catabolic process"/>
    <property type="evidence" value="ECO:0007669"/>
    <property type="project" value="InterPro"/>
</dbReference>
<gene>
    <name evidence="14" type="ORF">NDU88_004881</name>
</gene>
<evidence type="ECO:0000256" key="2">
    <source>
        <dbReference type="ARBA" id="ARBA00008234"/>
    </source>
</evidence>
<feature type="signal peptide" evidence="10">
    <location>
        <begin position="1"/>
        <end position="21"/>
    </location>
</feature>
<reference evidence="14" key="1">
    <citation type="journal article" date="2022" name="bioRxiv">
        <title>Sequencing and chromosome-scale assembly of the giantPleurodeles waltlgenome.</title>
        <authorList>
            <person name="Brown T."/>
            <person name="Elewa A."/>
            <person name="Iarovenko S."/>
            <person name="Subramanian E."/>
            <person name="Araus A.J."/>
            <person name="Petzold A."/>
            <person name="Susuki M."/>
            <person name="Suzuki K.-i.T."/>
            <person name="Hayashi T."/>
            <person name="Toyoda A."/>
            <person name="Oliveira C."/>
            <person name="Osipova E."/>
            <person name="Leigh N.D."/>
            <person name="Simon A."/>
            <person name="Yun M.H."/>
        </authorList>
    </citation>
    <scope>NUCLEOTIDE SEQUENCE</scope>
    <source>
        <strain evidence="14">20211129_DDA</strain>
        <tissue evidence="14">Liver</tissue>
    </source>
</reference>
<feature type="binding site" evidence="11">
    <location>
        <position position="105"/>
    </location>
    <ligand>
        <name>Zn(2+)</name>
        <dbReference type="ChEBI" id="CHEBI:29105"/>
        <label>1</label>
    </ligand>
</feature>
<feature type="domain" description="Sphingomyelin phosphodiesterase C-terminal" evidence="13">
    <location>
        <begin position="306"/>
        <end position="445"/>
    </location>
</feature>
<evidence type="ECO:0000256" key="9">
    <source>
        <dbReference type="ARBA" id="ARBA00023180"/>
    </source>
</evidence>
<evidence type="ECO:0000313" key="14">
    <source>
        <dbReference type="EMBL" id="KAJ1152104.1"/>
    </source>
</evidence>
<organism evidence="14 15">
    <name type="scientific">Pleurodeles waltl</name>
    <name type="common">Iberian ribbed newt</name>
    <dbReference type="NCBI Taxonomy" id="8319"/>
    <lineage>
        <taxon>Eukaryota</taxon>
        <taxon>Metazoa</taxon>
        <taxon>Chordata</taxon>
        <taxon>Craniata</taxon>
        <taxon>Vertebrata</taxon>
        <taxon>Euteleostomi</taxon>
        <taxon>Amphibia</taxon>
        <taxon>Batrachia</taxon>
        <taxon>Caudata</taxon>
        <taxon>Salamandroidea</taxon>
        <taxon>Salamandridae</taxon>
        <taxon>Pleurodelinae</taxon>
        <taxon>Pleurodeles</taxon>
    </lineage>
</organism>
<comment type="caution">
    <text evidence="14">The sequence shown here is derived from an EMBL/GenBank/DDBJ whole genome shotgun (WGS) entry which is preliminary data.</text>
</comment>
<evidence type="ECO:0000259" key="12">
    <source>
        <dbReference type="Pfam" id="PF00149"/>
    </source>
</evidence>
<evidence type="ECO:0000256" key="8">
    <source>
        <dbReference type="ARBA" id="ARBA00023157"/>
    </source>
</evidence>
<keyword evidence="8" id="KW-1015">Disulfide bond</keyword>
<dbReference type="CDD" id="cd00842">
    <property type="entry name" value="MPP_ASMase"/>
    <property type="match status" value="1"/>
</dbReference>
<evidence type="ECO:0000256" key="3">
    <source>
        <dbReference type="ARBA" id="ARBA00022525"/>
    </source>
</evidence>
<dbReference type="PIRSF" id="PIRSF036767">
    <property type="entry name" value="ASM-like_PDE"/>
    <property type="match status" value="1"/>
</dbReference>
<feature type="binding site" evidence="11">
    <location>
        <position position="146"/>
    </location>
    <ligand>
        <name>Zn(2+)</name>
        <dbReference type="ChEBI" id="CHEBI:29105"/>
        <label>2</label>
    </ligand>
</feature>
<dbReference type="InterPro" id="IPR045473">
    <property type="entry name" value="ASM_C"/>
</dbReference>
<dbReference type="PANTHER" id="PTHR10340">
    <property type="entry name" value="SPHINGOMYELIN PHOSPHODIESTERASE"/>
    <property type="match status" value="1"/>
</dbReference>
<evidence type="ECO:0000313" key="15">
    <source>
        <dbReference type="Proteomes" id="UP001066276"/>
    </source>
</evidence>
<dbReference type="InterPro" id="IPR029052">
    <property type="entry name" value="Metallo-depent_PP-like"/>
</dbReference>
<dbReference type="InterPro" id="IPR041805">
    <property type="entry name" value="ASMase/PPN1_MPP"/>
</dbReference>
<dbReference type="Proteomes" id="UP001066276">
    <property type="component" value="Chromosome 5"/>
</dbReference>
<dbReference type="FunFam" id="3.60.21.10:FF:000167">
    <property type="entry name" value="Acid sphingomyelinase-like phosphodiesterase"/>
    <property type="match status" value="1"/>
</dbReference>
<evidence type="ECO:0000256" key="1">
    <source>
        <dbReference type="ARBA" id="ARBA00004613"/>
    </source>
</evidence>
<feature type="chain" id="PRO_5043115985" description="Acid sphingomyelinase-like phosphodiesterase" evidence="10">
    <location>
        <begin position="22"/>
        <end position="447"/>
    </location>
</feature>
<evidence type="ECO:0000256" key="4">
    <source>
        <dbReference type="ARBA" id="ARBA00022723"/>
    </source>
</evidence>
<evidence type="ECO:0000256" key="7">
    <source>
        <dbReference type="ARBA" id="ARBA00022833"/>
    </source>
</evidence>
<dbReference type="Pfam" id="PF19272">
    <property type="entry name" value="ASMase_C"/>
    <property type="match status" value="1"/>
</dbReference>
<keyword evidence="5 10" id="KW-0732">Signal</keyword>
<keyword evidence="7 10" id="KW-0862">Zinc</keyword>
<proteinExistence type="inferred from homology"/>
<sequence>MGLPWLISLLLLGPWQSPGSAVPLQGQYSSPVGQFWHVTDLHLDSTYQLADDHTKVCASSKGENASSPGIFGDYMCDSPYQLILSAFKYMKDIRQPASFMIWTGDSPPHVPVQELSTKTVIEVIANMTATIREHFPDLQVFPALGNHDYWPQDQLPVADSDIYSAVADLWRPWLTDEAITTLRKGGYYSQIYKSTSSANPLRIISLNTVLYYGPNKVTLNMTDPGNQLEWLEDTLECSRQKMEMVYIIAHVPVGYLPFTENITAVRTHFNERLVKLFRKYSNIIAGQFYGHTHRDSIMVLLDEQGNPVNSLFVAPAVTPIRSVKETDSNNPGFRLYQYKPDDYSLLDIWQYYLNLTEANIKKEPHWKLEYLMTKAYDIDDLRPGHLYDLSKKFTDSHSQQFAMYYKHFLVSFDDHVGCNKQCKINQLCAIQCLDETSYVGCINRGVL</sequence>
<dbReference type="AlphaFoldDB" id="A0AAV7RLS0"/>
<dbReference type="GO" id="GO:0016020">
    <property type="term" value="C:membrane"/>
    <property type="evidence" value="ECO:0007669"/>
    <property type="project" value="GOC"/>
</dbReference>
<comment type="subcellular location">
    <subcellularLocation>
        <location evidence="1">Secreted</location>
    </subcellularLocation>
</comment>
<feature type="binding site" evidence="11">
    <location>
        <position position="293"/>
    </location>
    <ligand>
        <name>Zn(2+)</name>
        <dbReference type="ChEBI" id="CHEBI:29105"/>
        <label>1</label>
    </ligand>
</feature>
<accession>A0AAV7RLS0</accession>
<keyword evidence="6 10" id="KW-0378">Hydrolase</keyword>
<feature type="binding site" evidence="11">
    <location>
        <position position="40"/>
    </location>
    <ligand>
        <name>Zn(2+)</name>
        <dbReference type="ChEBI" id="CHEBI:29105"/>
        <label>1</label>
    </ligand>
</feature>
<dbReference type="GO" id="GO:0046872">
    <property type="term" value="F:metal ion binding"/>
    <property type="evidence" value="ECO:0007669"/>
    <property type="project" value="UniProtKB-KW"/>
</dbReference>
<evidence type="ECO:0000256" key="11">
    <source>
        <dbReference type="PIRSR" id="PIRSR036767-51"/>
    </source>
</evidence>
<keyword evidence="4 10" id="KW-0479">Metal-binding</keyword>
<evidence type="ECO:0000256" key="10">
    <source>
        <dbReference type="PIRNR" id="PIRNR036767"/>
    </source>
</evidence>
<keyword evidence="9" id="KW-0325">Glycoprotein</keyword>
<dbReference type="EMBL" id="JANPWB010000009">
    <property type="protein sequence ID" value="KAJ1152104.1"/>
    <property type="molecule type" value="Genomic_DNA"/>
</dbReference>
<keyword evidence="15" id="KW-1185">Reference proteome</keyword>
<feature type="domain" description="Calcineurin-like phosphoesterase" evidence="12">
    <location>
        <begin position="35"/>
        <end position="294"/>
    </location>
</feature>
<dbReference type="SUPFAM" id="SSF56300">
    <property type="entry name" value="Metallo-dependent phosphatases"/>
    <property type="match status" value="1"/>
</dbReference>
<dbReference type="GO" id="GO:0005615">
    <property type="term" value="C:extracellular space"/>
    <property type="evidence" value="ECO:0007669"/>
    <property type="project" value="UniProtKB-UniRule"/>
</dbReference>
<protein>
    <recommendedName>
        <fullName evidence="10">Acid sphingomyelinase-like phosphodiesterase</fullName>
    </recommendedName>
</protein>
<dbReference type="Gene3D" id="3.60.21.10">
    <property type="match status" value="1"/>
</dbReference>
<comment type="cofactor">
    <cofactor evidence="11">
        <name>Zn(2+)</name>
        <dbReference type="ChEBI" id="CHEBI:29105"/>
    </cofactor>
    <text evidence="11">Binds 2 Zn(2+) per subunit.</text>
</comment>